<dbReference type="EMBL" id="CP017708">
    <property type="protein sequence ID" value="WAN68922.1"/>
    <property type="molecule type" value="Genomic_DNA"/>
</dbReference>
<protein>
    <submittedName>
        <fullName evidence="1">Uncharacterized protein</fullName>
    </submittedName>
</protein>
<name>A0A9Q9SSP4_MOOP1</name>
<dbReference type="AlphaFoldDB" id="A0A9Q9SSP4"/>
<reference evidence="1" key="1">
    <citation type="journal article" date="2017" name="Proc. Natl. Acad. Sci. U.S.A.">
        <title>Comparative genomics uncovers the prolific and distinctive metabolic potential of the cyanobacterial genus Moorea.</title>
        <authorList>
            <person name="Leao T."/>
            <person name="Castelao G."/>
            <person name="Korobeynikov A."/>
            <person name="Monroe E.A."/>
            <person name="Podell S."/>
            <person name="Glukhov E."/>
            <person name="Allen E.E."/>
            <person name="Gerwick W.H."/>
            <person name="Gerwick L."/>
        </authorList>
    </citation>
    <scope>NUCLEOTIDE SEQUENCE</scope>
    <source>
        <strain evidence="1">JHB</strain>
    </source>
</reference>
<organism evidence="1">
    <name type="scientific">Moorena producens (strain JHB)</name>
    <dbReference type="NCBI Taxonomy" id="1454205"/>
    <lineage>
        <taxon>Bacteria</taxon>
        <taxon>Bacillati</taxon>
        <taxon>Cyanobacteriota</taxon>
        <taxon>Cyanophyceae</taxon>
        <taxon>Coleofasciculales</taxon>
        <taxon>Coleofasciculaceae</taxon>
        <taxon>Moorena</taxon>
    </lineage>
</organism>
<gene>
    <name evidence="1" type="ORF">BJP36_41910</name>
</gene>
<evidence type="ECO:0000313" key="1">
    <source>
        <dbReference type="EMBL" id="WAN68922.1"/>
    </source>
</evidence>
<proteinExistence type="predicted"/>
<accession>A0A9Q9SSP4</accession>
<sequence length="64" mass="7287">MEIPVDRAIEVTYSYTDSLTVGFLPTPPNGIRFRRRCANGYSASFINDTGCPDPPEQYKKKVRF</sequence>
<dbReference type="Proteomes" id="UP000176944">
    <property type="component" value="Chromosome"/>
</dbReference>
<reference evidence="1" key="2">
    <citation type="submission" date="2022-10" db="EMBL/GenBank/DDBJ databases">
        <authorList>
            <person name="Ngo T.-E."/>
        </authorList>
    </citation>
    <scope>NUCLEOTIDE SEQUENCE</scope>
    <source>
        <strain evidence="1">JHB</strain>
    </source>
</reference>